<dbReference type="PANTHER" id="PTHR11439">
    <property type="entry name" value="GAG-POL-RELATED RETROTRANSPOSON"/>
    <property type="match status" value="1"/>
</dbReference>
<feature type="compositionally biased region" description="Pro residues" evidence="2">
    <location>
        <begin position="410"/>
        <end position="423"/>
    </location>
</feature>
<evidence type="ECO:0000256" key="3">
    <source>
        <dbReference type="SAM" id="Phobius"/>
    </source>
</evidence>
<gene>
    <name evidence="7" type="primary">RE2_383</name>
    <name evidence="7" type="ORF">CK203_110091</name>
</gene>
<dbReference type="AlphaFoldDB" id="A0A438CDL3"/>
<dbReference type="GO" id="GO:0003676">
    <property type="term" value="F:nucleic acid binding"/>
    <property type="evidence" value="ECO:0007669"/>
    <property type="project" value="InterPro"/>
</dbReference>
<feature type="transmembrane region" description="Helical" evidence="3">
    <location>
        <begin position="804"/>
        <end position="821"/>
    </location>
</feature>
<evidence type="ECO:0000259" key="5">
    <source>
        <dbReference type="Pfam" id="PF13976"/>
    </source>
</evidence>
<organism evidence="7 8">
    <name type="scientific">Vitis vinifera</name>
    <name type="common">Grape</name>
    <dbReference type="NCBI Taxonomy" id="29760"/>
    <lineage>
        <taxon>Eukaryota</taxon>
        <taxon>Viridiplantae</taxon>
        <taxon>Streptophyta</taxon>
        <taxon>Embryophyta</taxon>
        <taxon>Tracheophyta</taxon>
        <taxon>Spermatophyta</taxon>
        <taxon>Magnoliopsida</taxon>
        <taxon>eudicotyledons</taxon>
        <taxon>Gunneridae</taxon>
        <taxon>Pentapetalae</taxon>
        <taxon>rosids</taxon>
        <taxon>Vitales</taxon>
        <taxon>Vitaceae</taxon>
        <taxon>Viteae</taxon>
        <taxon>Vitis</taxon>
    </lineage>
</organism>
<dbReference type="Pfam" id="PF13976">
    <property type="entry name" value="gag_pre-integrs"/>
    <property type="match status" value="1"/>
</dbReference>
<protein>
    <submittedName>
        <fullName evidence="7">Retrovirus-related Pol polyprotein from transposon RE2</fullName>
    </submittedName>
</protein>
<dbReference type="SUPFAM" id="SSF56672">
    <property type="entry name" value="DNA/RNA polymerases"/>
    <property type="match status" value="1"/>
</dbReference>
<dbReference type="Proteomes" id="UP000288805">
    <property type="component" value="Unassembled WGS sequence"/>
</dbReference>
<evidence type="ECO:0000259" key="4">
    <source>
        <dbReference type="Pfam" id="PF07727"/>
    </source>
</evidence>
<dbReference type="SUPFAM" id="SSF53098">
    <property type="entry name" value="Ribonuclease H-like"/>
    <property type="match status" value="1"/>
</dbReference>
<dbReference type="Pfam" id="PF22936">
    <property type="entry name" value="Pol_BBD"/>
    <property type="match status" value="1"/>
</dbReference>
<dbReference type="InterPro" id="IPR054722">
    <property type="entry name" value="PolX-like_BBD"/>
</dbReference>
<evidence type="ECO:0000256" key="2">
    <source>
        <dbReference type="SAM" id="MobiDB-lite"/>
    </source>
</evidence>
<sequence>MSLHNDFEPIRGQLLNHSPTPSLDTAVNELVREEARLATLQAQNKLNILAITPSTPLIEHLSNWRPGHTIETCYRRNKSTVAVANTEPTPPTVSTSQSSGSTINLSSTELQEIISQAVRMAGNASLSTALSALPGKSQTWLFDSACCNHMTPHSSLFSKLDPAPHPLNIHIADGSTMHGNSLGFVSTSTLSVPRVFHDPRTGQELGTGPRVGRMFPVNNLHLPPVAPVSVAAATAAVSSLSSLALWHSRLGHAPSSRVQQLVSRGLLGSVSKDNFDCTSCTSQQNGRAERKLRHILDTIRALLLSTKIPAPFWGEASLHAVHAINRIPSAVIHNQTPLMSTTNLSLDLDSVVSLVMEKLKREIFPDESLVPSTNTFDPHLDFSLDIFDASPKQVADEQINHELPHFEPGSPAPTLPEDPPQDIPPRHSTRVRSIPPHLLDYHCYTALATLHEPQTYREASTDPLWQIAMKEELDALTKNHTWDLVTLPPGQSVVGCKWIYKIKTHSDGSVERYKARLVAKAVAAARKWDLFQMDVKNAFLNGDLSEEVYMQPPPGLFVESNKVCHLRRALYGLKQAPSAWFAKFSSTIFRLGYTASPYDSALFLRRTDKGTILLLLYVDDMIITGDDLSGIQELKDFLSQQFEMKDLGHLSYFLGLEITHSTDGLYITQANLVYLTVTRPDISYVVHQVSQYLSAPRSTHYAAILRILRYLKGTLFHGLFYSAQSPLVLRAFSDVDWAGDPIDRRSTTGYCFLLGSFLISWRSKKQTFVARSSTEAEYHAFADSTSELLWLRWLLKDLGVSTSFATPLIVTTKVLFILLTMMSFMNGLNTSRLIVILSVIILSMVLLSFSPSPPKINLQISSPSLFLRDALVI</sequence>
<proteinExistence type="predicted"/>
<dbReference type="InterPro" id="IPR012337">
    <property type="entry name" value="RNaseH-like_sf"/>
</dbReference>
<dbReference type="Pfam" id="PF07727">
    <property type="entry name" value="RVT_2"/>
    <property type="match status" value="1"/>
</dbReference>
<dbReference type="Gene3D" id="3.30.420.10">
    <property type="entry name" value="Ribonuclease H-like superfamily/Ribonuclease H"/>
    <property type="match status" value="1"/>
</dbReference>
<feature type="region of interest" description="Disordered" evidence="2">
    <location>
        <begin position="403"/>
        <end position="430"/>
    </location>
</feature>
<feature type="domain" description="GAG-pre-integrase" evidence="5">
    <location>
        <begin position="231"/>
        <end position="280"/>
    </location>
</feature>
<keyword evidence="3" id="KW-0472">Membrane</keyword>
<keyword evidence="1" id="KW-0064">Aspartyl protease</keyword>
<keyword evidence="1" id="KW-0645">Protease</keyword>
<evidence type="ECO:0000313" key="8">
    <source>
        <dbReference type="Proteomes" id="UP000288805"/>
    </source>
</evidence>
<keyword evidence="3" id="KW-0812">Transmembrane</keyword>
<keyword evidence="3" id="KW-1133">Transmembrane helix</keyword>
<dbReference type="PANTHER" id="PTHR11439:SF461">
    <property type="entry name" value="OS10G0432200 PROTEIN"/>
    <property type="match status" value="1"/>
</dbReference>
<feature type="transmembrane region" description="Helical" evidence="3">
    <location>
        <begin position="833"/>
        <end position="850"/>
    </location>
</feature>
<comment type="caution">
    <text evidence="7">The sequence shown here is derived from an EMBL/GenBank/DDBJ whole genome shotgun (WGS) entry which is preliminary data.</text>
</comment>
<keyword evidence="1" id="KW-0378">Hydrolase</keyword>
<dbReference type="EMBL" id="QGNW01002301">
    <property type="protein sequence ID" value="RVW21292.1"/>
    <property type="molecule type" value="Genomic_DNA"/>
</dbReference>
<dbReference type="InterPro" id="IPR025724">
    <property type="entry name" value="GAG-pre-integrase_dom"/>
</dbReference>
<evidence type="ECO:0000313" key="7">
    <source>
        <dbReference type="EMBL" id="RVW21292.1"/>
    </source>
</evidence>
<dbReference type="CDD" id="cd09272">
    <property type="entry name" value="RNase_HI_RT_Ty1"/>
    <property type="match status" value="1"/>
</dbReference>
<evidence type="ECO:0000256" key="1">
    <source>
        <dbReference type="ARBA" id="ARBA00022750"/>
    </source>
</evidence>
<feature type="domain" description="Reverse transcriptase Ty1/copia-type" evidence="4">
    <location>
        <begin position="521"/>
        <end position="673"/>
    </location>
</feature>
<dbReference type="InterPro" id="IPR013103">
    <property type="entry name" value="RVT_2"/>
</dbReference>
<reference evidence="7 8" key="1">
    <citation type="journal article" date="2018" name="PLoS Genet.">
        <title>Population sequencing reveals clonal diversity and ancestral inbreeding in the grapevine cultivar Chardonnay.</title>
        <authorList>
            <person name="Roach M.J."/>
            <person name="Johnson D.L."/>
            <person name="Bohlmann J."/>
            <person name="van Vuuren H.J."/>
            <person name="Jones S.J."/>
            <person name="Pretorius I.S."/>
            <person name="Schmidt S.A."/>
            <person name="Borneman A.R."/>
        </authorList>
    </citation>
    <scope>NUCLEOTIDE SEQUENCE [LARGE SCALE GENOMIC DNA]</scope>
    <source>
        <strain evidence="8">cv. Chardonnay</strain>
        <tissue evidence="7">Leaf</tissue>
    </source>
</reference>
<dbReference type="InterPro" id="IPR043502">
    <property type="entry name" value="DNA/RNA_pol_sf"/>
</dbReference>
<evidence type="ECO:0000259" key="6">
    <source>
        <dbReference type="Pfam" id="PF22936"/>
    </source>
</evidence>
<dbReference type="GO" id="GO:0004190">
    <property type="term" value="F:aspartic-type endopeptidase activity"/>
    <property type="evidence" value="ECO:0007669"/>
    <property type="project" value="UniProtKB-KW"/>
</dbReference>
<feature type="domain" description="Retrovirus-related Pol polyprotein from transposon TNT 1-94-like beta-barrel" evidence="6">
    <location>
        <begin position="140"/>
        <end position="186"/>
    </location>
</feature>
<name>A0A438CDL3_VITVI</name>
<accession>A0A438CDL3</accession>
<dbReference type="InterPro" id="IPR036397">
    <property type="entry name" value="RNaseH_sf"/>
</dbReference>